<keyword evidence="1" id="KW-0472">Membrane</keyword>
<accession>A0A8A0XU81</accession>
<keyword evidence="1" id="KW-1133">Transmembrane helix</keyword>
<feature type="transmembrane region" description="Helical" evidence="1">
    <location>
        <begin position="6"/>
        <end position="23"/>
    </location>
</feature>
<organism evidence="2">
    <name type="scientific">Fig closterovirus 1</name>
    <dbReference type="NCBI Taxonomy" id="2809010"/>
    <lineage>
        <taxon>Viruses</taxon>
        <taxon>Riboviria</taxon>
        <taxon>Orthornavirae</taxon>
        <taxon>Kitrinoviricota</taxon>
        <taxon>Alsuviricetes</taxon>
        <taxon>Martellivirales</taxon>
        <taxon>Closteroviridae</taxon>
        <taxon>Closterovirus</taxon>
    </lineage>
</organism>
<evidence type="ECO:0000256" key="1">
    <source>
        <dbReference type="SAM" id="Phobius"/>
    </source>
</evidence>
<name>A0A8A0XU81_9CLOS</name>
<proteinExistence type="predicted"/>
<evidence type="ECO:0000313" key="2">
    <source>
        <dbReference type="EMBL" id="QSQ86311.1"/>
    </source>
</evidence>
<dbReference type="EMBL" id="MW489855">
    <property type="protein sequence ID" value="QSQ86311.1"/>
    <property type="molecule type" value="Genomic_RNA"/>
</dbReference>
<keyword evidence="1" id="KW-0812">Transmembrane</keyword>
<sequence>MVCDTIPFLIVLFLISLIIICSIHPSFQKQSSSGVGAKDLLQYFRREEYVKNASLYAKLSEIQYTRPKLGKTKRDGS</sequence>
<protein>
    <submittedName>
        <fullName evidence="2">8kDa</fullName>
    </submittedName>
</protein>
<reference evidence="2" key="1">
    <citation type="submission" date="2021-01" db="EMBL/GenBank/DDBJ databases">
        <title>Figuring out RNA genome size: A New Fig closterovirus with the largest plant RNA virus sequence.</title>
        <authorList>
            <person name="Debat H."/>
            <person name="Bejerman N."/>
        </authorList>
    </citation>
    <scope>NUCLEOTIDE SEQUENCE</scope>
    <source>
        <strain evidence="2">Figclo</strain>
    </source>
</reference>